<protein>
    <submittedName>
        <fullName evidence="1">Uncharacterized protein</fullName>
    </submittedName>
</protein>
<evidence type="ECO:0000313" key="2">
    <source>
        <dbReference type="Proteomes" id="UP000472355"/>
    </source>
</evidence>
<comment type="caution">
    <text evidence="1">The sequence shown here is derived from an EMBL/GenBank/DDBJ whole genome shotgun (WGS) entry which is preliminary data.</text>
</comment>
<evidence type="ECO:0000313" key="1">
    <source>
        <dbReference type="EMBL" id="NFA43451.1"/>
    </source>
</evidence>
<accession>A0A6M0SQ85</accession>
<proteinExistence type="predicted"/>
<gene>
    <name evidence="1" type="ORF">EXM65_12915</name>
</gene>
<name>A0A6M0SQ85_CLOBO</name>
<dbReference type="EMBL" id="SGKU01000039">
    <property type="protein sequence ID" value="NFA43451.1"/>
    <property type="molecule type" value="Genomic_DNA"/>
</dbReference>
<dbReference type="AlphaFoldDB" id="A0A6M0SQ85"/>
<reference evidence="1 2" key="1">
    <citation type="submission" date="2019-02" db="EMBL/GenBank/DDBJ databases">
        <title>Genome sequencing of Clostridium botulinum clinical isolates.</title>
        <authorList>
            <person name="Brunt J."/>
            <person name="Van Vliet A.H.M."/>
            <person name="Stringer S.C."/>
            <person name="Grant K.A."/>
            <person name="Carter A.C."/>
            <person name="Peck M.W."/>
        </authorList>
    </citation>
    <scope>NUCLEOTIDE SEQUENCE [LARGE SCALE GENOMIC DNA]</scope>
    <source>
        <strain evidence="1 2">H113700579</strain>
    </source>
</reference>
<sequence>MKKLLEKVKYCFIMYIRVWQKKGTGMTNFTVNLPGRIIVPTRELKKQEKYILENKFNEKEANDYRRKEVFSYCNSIKVKI</sequence>
<organism evidence="1 2">
    <name type="scientific">Clostridium botulinum</name>
    <dbReference type="NCBI Taxonomy" id="1491"/>
    <lineage>
        <taxon>Bacteria</taxon>
        <taxon>Bacillati</taxon>
        <taxon>Bacillota</taxon>
        <taxon>Clostridia</taxon>
        <taxon>Eubacteriales</taxon>
        <taxon>Clostridiaceae</taxon>
        <taxon>Clostridium</taxon>
    </lineage>
</organism>
<dbReference type="Proteomes" id="UP000472355">
    <property type="component" value="Unassembled WGS sequence"/>
</dbReference>